<dbReference type="AlphaFoldDB" id="A0A0F9IZ26"/>
<sequence length="123" mass="14627">MFDDLEDPEEIDQRDRFQEYYKELGLTPNNPVNTLKELEDSGLIEITLKESERSAPPFLCEVWAKTLSFFPEKSYYGKDKGSKKKEAKVFAFLRICNQIYLPYHMQDIRIPINHPDIKKLYFK</sequence>
<evidence type="ECO:0000313" key="1">
    <source>
        <dbReference type="EMBL" id="KKM62654.1"/>
    </source>
</evidence>
<accession>A0A0F9IZ26</accession>
<name>A0A0F9IZ26_9ZZZZ</name>
<organism evidence="1">
    <name type="scientific">marine sediment metagenome</name>
    <dbReference type="NCBI Taxonomy" id="412755"/>
    <lineage>
        <taxon>unclassified sequences</taxon>
        <taxon>metagenomes</taxon>
        <taxon>ecological metagenomes</taxon>
    </lineage>
</organism>
<reference evidence="1" key="1">
    <citation type="journal article" date="2015" name="Nature">
        <title>Complex archaea that bridge the gap between prokaryotes and eukaryotes.</title>
        <authorList>
            <person name="Spang A."/>
            <person name="Saw J.H."/>
            <person name="Jorgensen S.L."/>
            <person name="Zaremba-Niedzwiedzka K."/>
            <person name="Martijn J."/>
            <person name="Lind A.E."/>
            <person name="van Eijk R."/>
            <person name="Schleper C."/>
            <person name="Guy L."/>
            <person name="Ettema T.J."/>
        </authorList>
    </citation>
    <scope>NUCLEOTIDE SEQUENCE</scope>
</reference>
<protein>
    <submittedName>
        <fullName evidence="1">Uncharacterized protein</fullName>
    </submittedName>
</protein>
<comment type="caution">
    <text evidence="1">The sequence shown here is derived from an EMBL/GenBank/DDBJ whole genome shotgun (WGS) entry which is preliminary data.</text>
</comment>
<dbReference type="EMBL" id="LAZR01011250">
    <property type="protein sequence ID" value="KKM62654.1"/>
    <property type="molecule type" value="Genomic_DNA"/>
</dbReference>
<gene>
    <name evidence="1" type="ORF">LCGC14_1519470</name>
</gene>
<proteinExistence type="predicted"/>